<dbReference type="Proteomes" id="UP001610334">
    <property type="component" value="Unassembled WGS sequence"/>
</dbReference>
<dbReference type="Gene3D" id="2.120.10.30">
    <property type="entry name" value="TolB, C-terminal domain"/>
    <property type="match status" value="1"/>
</dbReference>
<keyword evidence="2" id="KW-1185">Reference proteome</keyword>
<reference evidence="1 2" key="1">
    <citation type="submission" date="2024-07" db="EMBL/GenBank/DDBJ databases">
        <title>Section-level genome sequencing and comparative genomics of Aspergillus sections Usti and Cavernicolus.</title>
        <authorList>
            <consortium name="Lawrence Berkeley National Laboratory"/>
            <person name="Nybo J.L."/>
            <person name="Vesth T.C."/>
            <person name="Theobald S."/>
            <person name="Frisvad J.C."/>
            <person name="Larsen T.O."/>
            <person name="Kjaerboelling I."/>
            <person name="Rothschild-Mancinelli K."/>
            <person name="Lyhne E.K."/>
            <person name="Kogle M.E."/>
            <person name="Barry K."/>
            <person name="Clum A."/>
            <person name="Na H."/>
            <person name="Ledsgaard L."/>
            <person name="Lin J."/>
            <person name="Lipzen A."/>
            <person name="Kuo A."/>
            <person name="Riley R."/>
            <person name="Mondo S."/>
            <person name="Labutti K."/>
            <person name="Haridas S."/>
            <person name="Pangalinan J."/>
            <person name="Salamov A.A."/>
            <person name="Simmons B.A."/>
            <person name="Magnuson J.K."/>
            <person name="Chen J."/>
            <person name="Drula E."/>
            <person name="Henrissat B."/>
            <person name="Wiebenga A."/>
            <person name="Lubbers R.J."/>
            <person name="Gomes A.C."/>
            <person name="Makela M.R."/>
            <person name="Stajich J."/>
            <person name="Grigoriev I.V."/>
            <person name="Mortensen U.H."/>
            <person name="De Vries R.P."/>
            <person name="Baker S.E."/>
            <person name="Andersen M.R."/>
        </authorList>
    </citation>
    <scope>NUCLEOTIDE SEQUENCE [LARGE SCALE GENOMIC DNA]</scope>
    <source>
        <strain evidence="1 2">CBS 588.65</strain>
    </source>
</reference>
<sequence>MIKAVATLPDAFAAPTNASVPIGINGLKIQNGYVYFTNTARGLFGRLPISEDGNRAGEVEVISLVNVARTGDNWDDFVLDKARSGVCHSRALSL</sequence>
<organism evidence="1 2">
    <name type="scientific">Aspergillus granulosus</name>
    <dbReference type="NCBI Taxonomy" id="176169"/>
    <lineage>
        <taxon>Eukaryota</taxon>
        <taxon>Fungi</taxon>
        <taxon>Dikarya</taxon>
        <taxon>Ascomycota</taxon>
        <taxon>Pezizomycotina</taxon>
        <taxon>Eurotiomycetes</taxon>
        <taxon>Eurotiomycetidae</taxon>
        <taxon>Eurotiales</taxon>
        <taxon>Aspergillaceae</taxon>
        <taxon>Aspergillus</taxon>
        <taxon>Aspergillus subgen. Nidulantes</taxon>
    </lineage>
</organism>
<protein>
    <submittedName>
        <fullName evidence="1">Uncharacterized protein</fullName>
    </submittedName>
</protein>
<comment type="caution">
    <text evidence="1">The sequence shown here is derived from an EMBL/GenBank/DDBJ whole genome shotgun (WGS) entry which is preliminary data.</text>
</comment>
<evidence type="ECO:0000313" key="2">
    <source>
        <dbReference type="Proteomes" id="UP001610334"/>
    </source>
</evidence>
<proteinExistence type="predicted"/>
<dbReference type="EMBL" id="JBFXLT010000077">
    <property type="protein sequence ID" value="KAL2810110.1"/>
    <property type="molecule type" value="Genomic_DNA"/>
</dbReference>
<name>A0ABR4H3U6_9EURO</name>
<dbReference type="InterPro" id="IPR052998">
    <property type="entry name" value="Hetero-Diels-Alderase-like"/>
</dbReference>
<evidence type="ECO:0000313" key="1">
    <source>
        <dbReference type="EMBL" id="KAL2810110.1"/>
    </source>
</evidence>
<dbReference type="InterPro" id="IPR011042">
    <property type="entry name" value="6-blade_b-propeller_TolB-like"/>
</dbReference>
<gene>
    <name evidence="1" type="ORF">BJX63DRAFT_403206</name>
</gene>
<accession>A0ABR4H3U6</accession>
<dbReference type="PANTHER" id="PTHR42060">
    <property type="entry name" value="NHL REPEAT-CONTAINING PROTEIN-RELATED"/>
    <property type="match status" value="1"/>
</dbReference>
<dbReference type="PANTHER" id="PTHR42060:SF1">
    <property type="entry name" value="NHL REPEAT-CONTAINING PROTEIN"/>
    <property type="match status" value="1"/>
</dbReference>